<dbReference type="Pfam" id="PF22564">
    <property type="entry name" value="HAAS"/>
    <property type="match status" value="1"/>
</dbReference>
<dbReference type="RefSeq" id="WP_192862140.1">
    <property type="nucleotide sequence ID" value="NZ_JADAQT010000065.1"/>
</dbReference>
<name>A0ABR9MW17_9MICO</name>
<feature type="transmembrane region" description="Helical" evidence="1">
    <location>
        <begin position="228"/>
        <end position="261"/>
    </location>
</feature>
<accession>A0ABR9MW17</accession>
<protein>
    <submittedName>
        <fullName evidence="2">DUF1700 domain-containing protein</fullName>
    </submittedName>
</protein>
<proteinExistence type="predicted"/>
<evidence type="ECO:0000313" key="2">
    <source>
        <dbReference type="EMBL" id="MBE1875577.1"/>
    </source>
</evidence>
<dbReference type="Proteomes" id="UP000625527">
    <property type="component" value="Unassembled WGS sequence"/>
</dbReference>
<keyword evidence="1" id="KW-0812">Transmembrane</keyword>
<reference evidence="2 3" key="1">
    <citation type="submission" date="2020-10" db="EMBL/GenBank/DDBJ databases">
        <title>Myceligenerans pegani sp. nov., an endophytic actinomycete isolated from Peganum harmala L. in Xinjiang, China.</title>
        <authorList>
            <person name="Xin L."/>
        </authorList>
    </citation>
    <scope>NUCLEOTIDE SEQUENCE [LARGE SCALE GENOMIC DNA]</scope>
    <source>
        <strain evidence="2 3">TRM65318</strain>
    </source>
</reference>
<feature type="transmembrane region" description="Helical" evidence="1">
    <location>
        <begin position="273"/>
        <end position="291"/>
    </location>
</feature>
<feature type="transmembrane region" description="Helical" evidence="1">
    <location>
        <begin position="125"/>
        <end position="144"/>
    </location>
</feature>
<feature type="transmembrane region" description="Helical" evidence="1">
    <location>
        <begin position="199"/>
        <end position="221"/>
    </location>
</feature>
<gene>
    <name evidence="2" type="ORF">IHE71_07635</name>
</gene>
<keyword evidence="3" id="KW-1185">Reference proteome</keyword>
<evidence type="ECO:0000256" key="1">
    <source>
        <dbReference type="SAM" id="Phobius"/>
    </source>
</evidence>
<keyword evidence="1" id="KW-0472">Membrane</keyword>
<evidence type="ECO:0000313" key="3">
    <source>
        <dbReference type="Proteomes" id="UP000625527"/>
    </source>
</evidence>
<sequence length="301" mass="31549">MTERTTMNAITEDAYLRDVGKRLRALTPEQRDAVLDDVRAHFAEAADAGRSAEQAAESLGDPAEFTARVRAELGHDPARVDRMRRTLLWIATGVAVFAAMFAAFWRPDDSLPMPNSQFEVHGFGIVLWYLIPALIAALPVLASVRARAVFTGAVAILLTAVCLAFPDGWVFAPVAVLAWAALGTPVVARHGRPAAGWRITIGTLTAVPAIATLAGALVGSFGIDIWGVLIVAASVGVGVLIAVGTPWAGIVLAVGGVALLIESALNPGYLTLAVWWAGGLFIAVGASHALAHSRPRTPSRG</sequence>
<dbReference type="EMBL" id="JADAQT010000065">
    <property type="protein sequence ID" value="MBE1875577.1"/>
    <property type="molecule type" value="Genomic_DNA"/>
</dbReference>
<organism evidence="2 3">
    <name type="scientific">Myceligenerans pegani</name>
    <dbReference type="NCBI Taxonomy" id="2776917"/>
    <lineage>
        <taxon>Bacteria</taxon>
        <taxon>Bacillati</taxon>
        <taxon>Actinomycetota</taxon>
        <taxon>Actinomycetes</taxon>
        <taxon>Micrococcales</taxon>
        <taxon>Promicromonosporaceae</taxon>
        <taxon>Myceligenerans</taxon>
    </lineage>
</organism>
<feature type="transmembrane region" description="Helical" evidence="1">
    <location>
        <begin position="87"/>
        <end position="105"/>
    </location>
</feature>
<comment type="caution">
    <text evidence="2">The sequence shown here is derived from an EMBL/GenBank/DDBJ whole genome shotgun (WGS) entry which is preliminary data.</text>
</comment>
<keyword evidence="1" id="KW-1133">Transmembrane helix</keyword>
<feature type="transmembrane region" description="Helical" evidence="1">
    <location>
        <begin position="156"/>
        <end position="179"/>
    </location>
</feature>